<dbReference type="PANTHER" id="PTHR43667">
    <property type="entry name" value="CYCLOPROPANE-FATTY-ACYL-PHOSPHOLIPID SYNTHASE"/>
    <property type="match status" value="1"/>
</dbReference>
<keyword evidence="3" id="KW-0808">Transferase</keyword>
<sequence length="419" mass="48188">MAVNQDTSDTMQLLYMVTVFLIRCYKRVEYGILRLIGPLILPIVIKKLDQVGITINKGGPCDIKNRNFMTSQDTVYIRAINEGILGFGESYMDGDWDAEDIPAVFYKIFANDAPILRMFMNPWNRFLYYMQFSFFNLQTKQRVYDVAKIHYDLGNEFFENMLDSTMNYTCGYFKDTDNLEKAQLAKMDFVAAKLGIKQGMTVLDIGCGFGGMARHLAINYGATVTAVTISKEQATFAQQACRGLPVTVKVMDYRDVSGTYDRVVSLGDLEHIGPANYGTFFKTVSRCLKEDGLCLIHCMGNYHDVMPHQEPFSAKYVFPGACLPYYTEVMGSLQNLFLIEDWHNFGNDYNLTSVAWRDNFIRNWPKLQQLDKIKYDDRFYRMWTFYLGVAIALYKARKIQLWQIVLSKHGVVGGYRSVR</sequence>
<evidence type="ECO:0000256" key="3">
    <source>
        <dbReference type="ARBA" id="ARBA00022679"/>
    </source>
</evidence>
<dbReference type="InterPro" id="IPR003333">
    <property type="entry name" value="CMAS"/>
</dbReference>
<dbReference type="SUPFAM" id="SSF53335">
    <property type="entry name" value="S-adenosyl-L-methionine-dependent methyltransferases"/>
    <property type="match status" value="1"/>
</dbReference>
<comment type="caution">
    <text evidence="6">The sequence shown here is derived from an EMBL/GenBank/DDBJ whole genome shotgun (WGS) entry which is preliminary data.</text>
</comment>
<dbReference type="NCBIfam" id="NF008686">
    <property type="entry name" value="PRK11705.1"/>
    <property type="match status" value="1"/>
</dbReference>
<dbReference type="Gene3D" id="3.40.50.150">
    <property type="entry name" value="Vaccinia Virus protein VP39"/>
    <property type="match status" value="1"/>
</dbReference>
<proteinExistence type="inferred from homology"/>
<dbReference type="PIRSF" id="PIRSF003085">
    <property type="entry name" value="CMAS"/>
    <property type="match status" value="1"/>
</dbReference>
<comment type="similarity">
    <text evidence="1">Belongs to the CFA/CMAS family.</text>
</comment>
<dbReference type="CDD" id="cd02440">
    <property type="entry name" value="AdoMet_MTases"/>
    <property type="match status" value="1"/>
</dbReference>
<dbReference type="GO" id="GO:0032259">
    <property type="term" value="P:methylation"/>
    <property type="evidence" value="ECO:0007669"/>
    <property type="project" value="UniProtKB-KW"/>
</dbReference>
<dbReference type="PANTHER" id="PTHR43667:SF1">
    <property type="entry name" value="CYCLOPROPANE-FATTY-ACYL-PHOSPHOLIPID SYNTHASE"/>
    <property type="match status" value="1"/>
</dbReference>
<keyword evidence="4" id="KW-0949">S-adenosyl-L-methionine</keyword>
<gene>
    <name evidence="6" type="ORF">Fcan01_23795</name>
</gene>
<evidence type="ECO:0000313" key="7">
    <source>
        <dbReference type="Proteomes" id="UP000198287"/>
    </source>
</evidence>
<reference evidence="6 7" key="1">
    <citation type="submission" date="2015-12" db="EMBL/GenBank/DDBJ databases">
        <title>The genome of Folsomia candida.</title>
        <authorList>
            <person name="Faddeeva A."/>
            <person name="Derks M.F."/>
            <person name="Anvar Y."/>
            <person name="Smit S."/>
            <person name="Van Straalen N."/>
            <person name="Roelofs D."/>
        </authorList>
    </citation>
    <scope>NUCLEOTIDE SEQUENCE [LARGE SCALE GENOMIC DNA]</scope>
    <source>
        <strain evidence="6 7">VU population</strain>
        <tissue evidence="6">Whole body</tissue>
    </source>
</reference>
<dbReference type="Proteomes" id="UP000198287">
    <property type="component" value="Unassembled WGS sequence"/>
</dbReference>
<evidence type="ECO:0000313" key="6">
    <source>
        <dbReference type="EMBL" id="OXA41543.1"/>
    </source>
</evidence>
<dbReference type="OrthoDB" id="8300214at2759"/>
<dbReference type="EMBL" id="LNIX01000029">
    <property type="protein sequence ID" value="OXA41543.1"/>
    <property type="molecule type" value="Genomic_DNA"/>
</dbReference>
<keyword evidence="5" id="KW-0443">Lipid metabolism</keyword>
<organism evidence="6 7">
    <name type="scientific">Folsomia candida</name>
    <name type="common">Springtail</name>
    <dbReference type="NCBI Taxonomy" id="158441"/>
    <lineage>
        <taxon>Eukaryota</taxon>
        <taxon>Metazoa</taxon>
        <taxon>Ecdysozoa</taxon>
        <taxon>Arthropoda</taxon>
        <taxon>Hexapoda</taxon>
        <taxon>Collembola</taxon>
        <taxon>Entomobryomorpha</taxon>
        <taxon>Isotomoidea</taxon>
        <taxon>Isotomidae</taxon>
        <taxon>Proisotominae</taxon>
        <taxon>Folsomia</taxon>
    </lineage>
</organism>
<dbReference type="AlphaFoldDB" id="A0A226D8T3"/>
<dbReference type="GO" id="GO:0008168">
    <property type="term" value="F:methyltransferase activity"/>
    <property type="evidence" value="ECO:0007669"/>
    <property type="project" value="UniProtKB-KW"/>
</dbReference>
<accession>A0A226D8T3</accession>
<evidence type="ECO:0000256" key="1">
    <source>
        <dbReference type="ARBA" id="ARBA00010815"/>
    </source>
</evidence>
<dbReference type="GO" id="GO:0008610">
    <property type="term" value="P:lipid biosynthetic process"/>
    <property type="evidence" value="ECO:0007669"/>
    <property type="project" value="InterPro"/>
</dbReference>
<dbReference type="InterPro" id="IPR029063">
    <property type="entry name" value="SAM-dependent_MTases_sf"/>
</dbReference>
<keyword evidence="7" id="KW-1185">Reference proteome</keyword>
<dbReference type="InterPro" id="IPR050723">
    <property type="entry name" value="CFA/CMAS"/>
</dbReference>
<protein>
    <submittedName>
        <fullName evidence="6">Cyclopropane-fatty-acyl-phospholipid synthase</fullName>
    </submittedName>
</protein>
<evidence type="ECO:0000256" key="5">
    <source>
        <dbReference type="ARBA" id="ARBA00023098"/>
    </source>
</evidence>
<evidence type="ECO:0000256" key="4">
    <source>
        <dbReference type="ARBA" id="ARBA00022691"/>
    </source>
</evidence>
<keyword evidence="2" id="KW-0489">Methyltransferase</keyword>
<name>A0A226D8T3_FOLCA</name>
<dbReference type="Pfam" id="PF02353">
    <property type="entry name" value="CMAS"/>
    <property type="match status" value="1"/>
</dbReference>
<evidence type="ECO:0000256" key="2">
    <source>
        <dbReference type="ARBA" id="ARBA00022603"/>
    </source>
</evidence>